<dbReference type="PANTHER" id="PTHR44267:SF1">
    <property type="entry name" value="WD REPEAT-CONTAINING PROTEIN 43"/>
    <property type="match status" value="1"/>
</dbReference>
<evidence type="ECO:0000313" key="6">
    <source>
        <dbReference type="EMBL" id="BBG99651.1"/>
    </source>
</evidence>
<comment type="subcellular location">
    <subcellularLocation>
        <location evidence="1">Nucleus</location>
    </subcellularLocation>
</comment>
<gene>
    <name evidence="6" type="ORF">Prudu_009411</name>
</gene>
<dbReference type="AlphaFoldDB" id="A0A4Y1R6A9"/>
<dbReference type="InterPro" id="IPR052414">
    <property type="entry name" value="U3_snoRNA-assoc_WDR"/>
</dbReference>
<feature type="region of interest" description="Disordered" evidence="4">
    <location>
        <begin position="197"/>
        <end position="221"/>
    </location>
</feature>
<organism evidence="6">
    <name type="scientific">Prunus dulcis</name>
    <name type="common">Almond</name>
    <name type="synonym">Amygdalus dulcis</name>
    <dbReference type="NCBI Taxonomy" id="3755"/>
    <lineage>
        <taxon>Eukaryota</taxon>
        <taxon>Viridiplantae</taxon>
        <taxon>Streptophyta</taxon>
        <taxon>Embryophyta</taxon>
        <taxon>Tracheophyta</taxon>
        <taxon>Spermatophyta</taxon>
        <taxon>Magnoliopsida</taxon>
        <taxon>eudicotyledons</taxon>
        <taxon>Gunneridae</taxon>
        <taxon>Pentapetalae</taxon>
        <taxon>rosids</taxon>
        <taxon>fabids</taxon>
        <taxon>Rosales</taxon>
        <taxon>Rosaceae</taxon>
        <taxon>Amygdaloideae</taxon>
        <taxon>Amygdaleae</taxon>
        <taxon>Prunus</taxon>
    </lineage>
</organism>
<accession>A0A4Y1R6A9</accession>
<proteinExistence type="inferred from homology"/>
<evidence type="ECO:0000256" key="2">
    <source>
        <dbReference type="ARBA" id="ARBA00023242"/>
    </source>
</evidence>
<protein>
    <recommendedName>
        <fullName evidence="5">Small-subunit processome Utp12 domain-containing protein</fullName>
    </recommendedName>
</protein>
<reference evidence="6" key="1">
    <citation type="journal article" date="2019" name="Science">
        <title>Mutation of a bHLH transcription factor allowed almond domestication.</title>
        <authorList>
            <person name="Sanchez-Perez R."/>
            <person name="Pavan S."/>
            <person name="Mazzeo R."/>
            <person name="Moldovan C."/>
            <person name="Aiese Cigliano R."/>
            <person name="Del Cueto J."/>
            <person name="Ricciardi F."/>
            <person name="Lotti C."/>
            <person name="Ricciardi L."/>
            <person name="Dicenta F."/>
            <person name="Lopez-Marques R.L."/>
            <person name="Lindberg Moller B."/>
        </authorList>
    </citation>
    <scope>NUCLEOTIDE SEQUENCE</scope>
</reference>
<comment type="similarity">
    <text evidence="3">Belongs to the UTP5 family.</text>
</comment>
<feature type="region of interest" description="Disordered" evidence="4">
    <location>
        <begin position="1"/>
        <end position="27"/>
    </location>
</feature>
<evidence type="ECO:0000256" key="3">
    <source>
        <dbReference type="ARBA" id="ARBA00038335"/>
    </source>
</evidence>
<dbReference type="EMBL" id="AP019299">
    <property type="protein sequence ID" value="BBG99651.1"/>
    <property type="molecule type" value="Genomic_DNA"/>
</dbReference>
<dbReference type="InterPro" id="IPR007148">
    <property type="entry name" value="SSU_processome_Utp12"/>
</dbReference>
<dbReference type="Pfam" id="PF04003">
    <property type="entry name" value="Utp12"/>
    <property type="match status" value="1"/>
</dbReference>
<feature type="compositionally biased region" description="Basic and acidic residues" evidence="4">
    <location>
        <begin position="204"/>
        <end position="214"/>
    </location>
</feature>
<feature type="domain" description="Small-subunit processome Utp12" evidence="5">
    <location>
        <begin position="238"/>
        <end position="339"/>
    </location>
</feature>
<feature type="compositionally biased region" description="Acidic residues" evidence="4">
    <location>
        <begin position="359"/>
        <end position="387"/>
    </location>
</feature>
<keyword evidence="2" id="KW-0539">Nucleus</keyword>
<feature type="region of interest" description="Disordered" evidence="4">
    <location>
        <begin position="351"/>
        <end position="403"/>
    </location>
</feature>
<name>A0A4Y1R6A9_PRUDU</name>
<evidence type="ECO:0000256" key="4">
    <source>
        <dbReference type="SAM" id="MobiDB-lite"/>
    </source>
</evidence>
<dbReference type="PANTHER" id="PTHR44267">
    <property type="entry name" value="WD REPEAT-CONTAINING PROTEIN 43"/>
    <property type="match status" value="1"/>
</dbReference>
<feature type="compositionally biased region" description="Basic residues" evidence="4">
    <location>
        <begin position="146"/>
        <end position="155"/>
    </location>
</feature>
<dbReference type="GO" id="GO:0000462">
    <property type="term" value="P:maturation of SSU-rRNA from tricistronic rRNA transcript (SSU-rRNA, 5.8S rRNA, LSU-rRNA)"/>
    <property type="evidence" value="ECO:0007669"/>
    <property type="project" value="TreeGrafter"/>
</dbReference>
<sequence length="403" mass="44450">MVPNRRKERLLFEKEKQGPKAQEANKPVATYTAYKPSSSFVSSSLSSPLVLLSPYSRRLSISRPSHHSPLNSIEDCCPSFHKNLSRGKRASTLWGCLVQSLFWNIWMERNKRIFYEDEGVPPLLRTANCLQLKIRSSCKRNNSPMKSKKGSKKRAAAPDPDLPTVKDIVELGNGEAADGVLVEDDLNEPTMGEKLESLNLLDNDGPKSQDKEDSSLNAKPPSADSVHILLKQALHAEDRALLLDCLYTQDEKVIAKSISLLNPSGVLKLLQSLISIIQSRGAILACALPWLRSLLLQHASGIVSQESSLSALNSLYQLIESRVSTFQSSLQLSSVLDLLYTGVLDDVDETGTTIPVVYEDNDDSDEEESEDAMDTDQDDEDEEESDAALDGVSDFEGIEDISD</sequence>
<feature type="compositionally biased region" description="Basic and acidic residues" evidence="4">
    <location>
        <begin position="9"/>
        <end position="18"/>
    </location>
</feature>
<evidence type="ECO:0000256" key="1">
    <source>
        <dbReference type="ARBA" id="ARBA00004123"/>
    </source>
</evidence>
<evidence type="ECO:0000259" key="5">
    <source>
        <dbReference type="Pfam" id="PF04003"/>
    </source>
</evidence>
<feature type="region of interest" description="Disordered" evidence="4">
    <location>
        <begin position="139"/>
        <end position="164"/>
    </location>
</feature>
<dbReference type="GO" id="GO:0005730">
    <property type="term" value="C:nucleolus"/>
    <property type="evidence" value="ECO:0007669"/>
    <property type="project" value="TreeGrafter"/>
</dbReference>